<evidence type="ECO:0000313" key="1">
    <source>
        <dbReference type="EMBL" id="CAG6478384.1"/>
    </source>
</evidence>
<dbReference type="EMBL" id="HBUE01083038">
    <property type="protein sequence ID" value="CAG6478382.1"/>
    <property type="molecule type" value="Transcribed_RNA"/>
</dbReference>
<name>A0A8D8BQK7_CULPI</name>
<proteinExistence type="predicted"/>
<protein>
    <submittedName>
        <fullName evidence="1">(northern house mosquito) hypothetical protein</fullName>
    </submittedName>
</protein>
<dbReference type="EMBL" id="HBUE01083042">
    <property type="protein sequence ID" value="CAG6478384.1"/>
    <property type="molecule type" value="Transcribed_RNA"/>
</dbReference>
<reference evidence="1" key="1">
    <citation type="submission" date="2021-05" db="EMBL/GenBank/DDBJ databases">
        <authorList>
            <person name="Alioto T."/>
            <person name="Alioto T."/>
            <person name="Gomez Garrido J."/>
        </authorList>
    </citation>
    <scope>NUCLEOTIDE SEQUENCE</scope>
</reference>
<dbReference type="AlphaFoldDB" id="A0A8D8BQK7"/>
<organism evidence="1">
    <name type="scientific">Culex pipiens</name>
    <name type="common">House mosquito</name>
    <dbReference type="NCBI Taxonomy" id="7175"/>
    <lineage>
        <taxon>Eukaryota</taxon>
        <taxon>Metazoa</taxon>
        <taxon>Ecdysozoa</taxon>
        <taxon>Arthropoda</taxon>
        <taxon>Hexapoda</taxon>
        <taxon>Insecta</taxon>
        <taxon>Pterygota</taxon>
        <taxon>Neoptera</taxon>
        <taxon>Endopterygota</taxon>
        <taxon>Diptera</taxon>
        <taxon>Nematocera</taxon>
        <taxon>Culicoidea</taxon>
        <taxon>Culicidae</taxon>
        <taxon>Culicinae</taxon>
        <taxon>Culicini</taxon>
        <taxon>Culex</taxon>
        <taxon>Culex</taxon>
    </lineage>
</organism>
<accession>A0A8D8BQK7</accession>
<sequence>MQRPNECRTLPKTLKIKKWALFSKIKFPFNFTIWTTSQRFEMEVNKKNILFKKFETQIKMCVLVPLCPESGPQKSSTLLCTVRLCTFRLEMISDTQNISTLSPE</sequence>